<sequence>MNFGKRSIGDGWPDEILKIGDTPELLYKKRNFDREFMNFGKPMTTLDRTLINPNKKSGVDANAFNRDFLSFGK</sequence>
<organism evidence="1 2">
    <name type="scientific">Acanthocheilonema viteae</name>
    <name type="common">Filarial nematode worm</name>
    <name type="synonym">Dipetalonema viteae</name>
    <dbReference type="NCBI Taxonomy" id="6277"/>
    <lineage>
        <taxon>Eukaryota</taxon>
        <taxon>Metazoa</taxon>
        <taxon>Ecdysozoa</taxon>
        <taxon>Nematoda</taxon>
        <taxon>Chromadorea</taxon>
        <taxon>Rhabditida</taxon>
        <taxon>Spirurina</taxon>
        <taxon>Spiruromorpha</taxon>
        <taxon>Filarioidea</taxon>
        <taxon>Onchocercidae</taxon>
        <taxon>Acanthocheilonema</taxon>
    </lineage>
</organism>
<feature type="non-terminal residue" evidence="1">
    <location>
        <position position="73"/>
    </location>
</feature>
<accession>A0A498SN27</accession>
<reference evidence="1 2" key="1">
    <citation type="submission" date="2018-08" db="EMBL/GenBank/DDBJ databases">
        <authorList>
            <person name="Laetsch R D."/>
            <person name="Stevens L."/>
            <person name="Kumar S."/>
            <person name="Blaxter L. M."/>
        </authorList>
    </citation>
    <scope>NUCLEOTIDE SEQUENCE [LARGE SCALE GENOMIC DNA]</scope>
</reference>
<evidence type="ECO:0000313" key="2">
    <source>
        <dbReference type="Proteomes" id="UP000276991"/>
    </source>
</evidence>
<gene>
    <name evidence="1" type="ORF">NAV_LOCUS7275</name>
</gene>
<dbReference type="AlphaFoldDB" id="A0A498SN27"/>
<keyword evidence="2" id="KW-1185">Reference proteome</keyword>
<protein>
    <submittedName>
        <fullName evidence="1">Uncharacterized protein</fullName>
    </submittedName>
</protein>
<proteinExistence type="predicted"/>
<dbReference type="Proteomes" id="UP000276991">
    <property type="component" value="Unassembled WGS sequence"/>
</dbReference>
<name>A0A498SN27_ACAVI</name>
<evidence type="ECO:0000313" key="1">
    <source>
        <dbReference type="EMBL" id="VBB32484.1"/>
    </source>
</evidence>
<dbReference type="EMBL" id="UPTC01001746">
    <property type="protein sequence ID" value="VBB32484.1"/>
    <property type="molecule type" value="Genomic_DNA"/>
</dbReference>
<dbReference type="STRING" id="6277.A0A498SN27"/>
<dbReference type="OrthoDB" id="5860605at2759"/>